<proteinExistence type="predicted"/>
<feature type="compositionally biased region" description="Low complexity" evidence="1">
    <location>
        <begin position="31"/>
        <end position="40"/>
    </location>
</feature>
<sequence length="319" mass="34012">MRNSAEQERPSATVWGRDESSAEQERRPNDDASTSSSSTAHQVLKKWIEAPVAGRRPNKADNKTDAFCQNASPIALIADAFCQNASPMKGILLEISLLSPPVESRAQSPVIVASALEPGASRVAALFSVRPSPSSPKRRRHSDLRSKAPPAFKGAACRLAACPVFACAPVQGIRIRRPMLTTSAMNSLMPCFESCDTLLTAISNLDSGSTPLYTLPNPPTPSRFLFLNPSVAWNKSLYENRCGPNSTSQSSRTSVYRSRLRTSRTAMAPTDKMNAAVAVGGMISTSLARCLGAKRGSFGSLVTSMAGAGPSMAKLQPRT</sequence>
<gene>
    <name evidence="2" type="ORF">EJB05_14460</name>
</gene>
<dbReference type="OrthoDB" id="695137at2759"/>
<feature type="region of interest" description="Disordered" evidence="1">
    <location>
        <begin position="1"/>
        <end position="42"/>
    </location>
</feature>
<name>A0A5J9W0C1_9POAL</name>
<accession>A0A5J9W0C1</accession>
<keyword evidence="3" id="KW-1185">Reference proteome</keyword>
<reference evidence="2 3" key="1">
    <citation type="journal article" date="2019" name="Sci. Rep.">
        <title>A high-quality genome of Eragrostis curvula grass provides insights into Poaceae evolution and supports new strategies to enhance forage quality.</title>
        <authorList>
            <person name="Carballo J."/>
            <person name="Santos B.A.C.M."/>
            <person name="Zappacosta D."/>
            <person name="Garbus I."/>
            <person name="Selva J.P."/>
            <person name="Gallo C.A."/>
            <person name="Diaz A."/>
            <person name="Albertini E."/>
            <person name="Caccamo M."/>
            <person name="Echenique V."/>
        </authorList>
    </citation>
    <scope>NUCLEOTIDE SEQUENCE [LARGE SCALE GENOMIC DNA]</scope>
    <source>
        <strain evidence="3">cv. Victoria</strain>
        <tissue evidence="2">Leaf</tissue>
    </source>
</reference>
<dbReference type="AlphaFoldDB" id="A0A5J9W0C1"/>
<dbReference type="Gramene" id="TVU40974">
    <property type="protein sequence ID" value="TVU40974"/>
    <property type="gene ID" value="EJB05_14460"/>
</dbReference>
<dbReference type="Proteomes" id="UP000324897">
    <property type="component" value="Chromosome 4"/>
</dbReference>
<evidence type="ECO:0000256" key="1">
    <source>
        <dbReference type="SAM" id="MobiDB-lite"/>
    </source>
</evidence>
<evidence type="ECO:0000313" key="2">
    <source>
        <dbReference type="EMBL" id="TVU40974.1"/>
    </source>
</evidence>
<feature type="non-terminal residue" evidence="2">
    <location>
        <position position="1"/>
    </location>
</feature>
<evidence type="ECO:0000313" key="3">
    <source>
        <dbReference type="Proteomes" id="UP000324897"/>
    </source>
</evidence>
<protein>
    <submittedName>
        <fullName evidence="2">Uncharacterized protein</fullName>
    </submittedName>
</protein>
<dbReference type="EMBL" id="RWGY01000007">
    <property type="protein sequence ID" value="TVU40974.1"/>
    <property type="molecule type" value="Genomic_DNA"/>
</dbReference>
<organism evidence="2 3">
    <name type="scientific">Eragrostis curvula</name>
    <name type="common">weeping love grass</name>
    <dbReference type="NCBI Taxonomy" id="38414"/>
    <lineage>
        <taxon>Eukaryota</taxon>
        <taxon>Viridiplantae</taxon>
        <taxon>Streptophyta</taxon>
        <taxon>Embryophyta</taxon>
        <taxon>Tracheophyta</taxon>
        <taxon>Spermatophyta</taxon>
        <taxon>Magnoliopsida</taxon>
        <taxon>Liliopsida</taxon>
        <taxon>Poales</taxon>
        <taxon>Poaceae</taxon>
        <taxon>PACMAD clade</taxon>
        <taxon>Chloridoideae</taxon>
        <taxon>Eragrostideae</taxon>
        <taxon>Eragrostidinae</taxon>
        <taxon>Eragrostis</taxon>
    </lineage>
</organism>
<comment type="caution">
    <text evidence="2">The sequence shown here is derived from an EMBL/GenBank/DDBJ whole genome shotgun (WGS) entry which is preliminary data.</text>
</comment>
<feature type="compositionally biased region" description="Basic and acidic residues" evidence="1">
    <location>
        <begin position="16"/>
        <end position="30"/>
    </location>
</feature>